<keyword evidence="3" id="KW-1185">Reference proteome</keyword>
<evidence type="ECO:0008006" key="5">
    <source>
        <dbReference type="Google" id="ProtNLM"/>
    </source>
</evidence>
<dbReference type="Proteomes" id="UP000522688">
    <property type="component" value="Unassembled WGS sequence"/>
</dbReference>
<proteinExistence type="predicted"/>
<evidence type="ECO:0000313" key="4">
    <source>
        <dbReference type="Proteomes" id="UP000522688"/>
    </source>
</evidence>
<dbReference type="EMBL" id="JACGWW010000005">
    <property type="protein sequence ID" value="MBA8814538.1"/>
    <property type="molecule type" value="Genomic_DNA"/>
</dbReference>
<evidence type="ECO:0000313" key="1">
    <source>
        <dbReference type="EMBL" id="GEK84573.1"/>
    </source>
</evidence>
<dbReference type="Proteomes" id="UP000321154">
    <property type="component" value="Unassembled WGS sequence"/>
</dbReference>
<gene>
    <name evidence="2" type="ORF">FB463_002811</name>
    <name evidence="1" type="ORF">FFA01_28820</name>
</gene>
<sequence length="81" mass="8980">MFLLFGTTVRRTLLVVVVFACGFCDKTVPQNVERLATKFTLFFVPLFTVSSRYTNQCSNCGGTTALTREQADHAVARSAVR</sequence>
<dbReference type="RefSeq" id="WP_167627396.1">
    <property type="nucleotide sequence ID" value="NZ_BAAAHR010000004.1"/>
</dbReference>
<comment type="caution">
    <text evidence="2">The sequence shown here is derived from an EMBL/GenBank/DDBJ whole genome shotgun (WGS) entry which is preliminary data.</text>
</comment>
<name>A0A7W3JKJ7_9MICO</name>
<dbReference type="AlphaFoldDB" id="A0A7W3JKJ7"/>
<organism evidence="2 4">
    <name type="scientific">Frigoribacterium faeni</name>
    <dbReference type="NCBI Taxonomy" id="145483"/>
    <lineage>
        <taxon>Bacteria</taxon>
        <taxon>Bacillati</taxon>
        <taxon>Actinomycetota</taxon>
        <taxon>Actinomycetes</taxon>
        <taxon>Micrococcales</taxon>
        <taxon>Microbacteriaceae</taxon>
        <taxon>Frigoribacterium</taxon>
    </lineage>
</organism>
<dbReference type="EMBL" id="BJUV01000043">
    <property type="protein sequence ID" value="GEK84573.1"/>
    <property type="molecule type" value="Genomic_DNA"/>
</dbReference>
<accession>A0A7W3JKJ7</accession>
<reference evidence="2 4" key="2">
    <citation type="submission" date="2020-07" db="EMBL/GenBank/DDBJ databases">
        <title>Sequencing the genomes of 1000 actinobacteria strains.</title>
        <authorList>
            <person name="Klenk H.-P."/>
        </authorList>
    </citation>
    <scope>NUCLEOTIDE SEQUENCE [LARGE SCALE GENOMIC DNA]</scope>
    <source>
        <strain evidence="2 4">DSM 10309</strain>
    </source>
</reference>
<evidence type="ECO:0000313" key="3">
    <source>
        <dbReference type="Proteomes" id="UP000321154"/>
    </source>
</evidence>
<protein>
    <recommendedName>
        <fullName evidence="5">Zinc-ribbon 15 domain-containing protein</fullName>
    </recommendedName>
</protein>
<reference evidence="1 3" key="1">
    <citation type="submission" date="2019-07" db="EMBL/GenBank/DDBJ databases">
        <title>Whole genome shotgun sequence of Frigoribacterium faeni NBRC 103066.</title>
        <authorList>
            <person name="Hosoyama A."/>
            <person name="Uohara A."/>
            <person name="Ohji S."/>
            <person name="Ichikawa N."/>
        </authorList>
    </citation>
    <scope>NUCLEOTIDE SEQUENCE [LARGE SCALE GENOMIC DNA]</scope>
    <source>
        <strain evidence="1 3">NBRC 103066</strain>
    </source>
</reference>
<evidence type="ECO:0000313" key="2">
    <source>
        <dbReference type="EMBL" id="MBA8814538.1"/>
    </source>
</evidence>